<protein>
    <submittedName>
        <fullName evidence="1">Uncharacterized protein</fullName>
    </submittedName>
</protein>
<gene>
    <name evidence="1" type="ORF">CAEBREN_18738</name>
</gene>
<dbReference type="InParanoid" id="G0P2U2"/>
<dbReference type="AlphaFoldDB" id="G0P2U2"/>
<dbReference type="Proteomes" id="UP000008068">
    <property type="component" value="Unassembled WGS sequence"/>
</dbReference>
<proteinExistence type="predicted"/>
<reference evidence="2" key="1">
    <citation type="submission" date="2011-07" db="EMBL/GenBank/DDBJ databases">
        <authorList>
            <consortium name="Caenorhabditis brenneri Sequencing and Analysis Consortium"/>
            <person name="Wilson R.K."/>
        </authorList>
    </citation>
    <scope>NUCLEOTIDE SEQUENCE [LARGE SCALE GENOMIC DNA]</scope>
    <source>
        <strain evidence="2">PB2801</strain>
    </source>
</reference>
<dbReference type="EMBL" id="GL380031">
    <property type="protein sequence ID" value="EGT43400.1"/>
    <property type="molecule type" value="Genomic_DNA"/>
</dbReference>
<name>G0P2U2_CAEBE</name>
<organism evidence="2">
    <name type="scientific">Caenorhabditis brenneri</name>
    <name type="common">Nematode worm</name>
    <dbReference type="NCBI Taxonomy" id="135651"/>
    <lineage>
        <taxon>Eukaryota</taxon>
        <taxon>Metazoa</taxon>
        <taxon>Ecdysozoa</taxon>
        <taxon>Nematoda</taxon>
        <taxon>Chromadorea</taxon>
        <taxon>Rhabditida</taxon>
        <taxon>Rhabditina</taxon>
        <taxon>Rhabditomorpha</taxon>
        <taxon>Rhabditoidea</taxon>
        <taxon>Rhabditidae</taxon>
        <taxon>Peloderinae</taxon>
        <taxon>Caenorhabditis</taxon>
    </lineage>
</organism>
<dbReference type="HOGENOM" id="CLU_837386_0_0_1"/>
<dbReference type="SUPFAM" id="SSF48097">
    <property type="entry name" value="Regulator of G-protein signaling, RGS"/>
    <property type="match status" value="1"/>
</dbReference>
<accession>G0P2U2</accession>
<sequence>MERICIILEEKAAGVKIKVRTLLARSECIATLKSSKNTAGRSDTIVGSDLRIDSRCSENYLSKYFYKINNVKTLRTTFSCSNGTLKVINLRIPLVVWDLSTEHHINGEGCSISASHAVPEFGRWKANSHSRSEIGDIIEELKATYPPSVIPAPTNHAVVSASAVTPQKVPTEPTINVQQTIQPTVVPIVNSKHAKEQKAKAERLRVAGFKEKAAPSVHEMPSRNQYVFHIEILQEKFNNFCKKFGVTVDNYKIPSKTIIQQWKNNAFVGINEPLFVTLFEKHLIECGFRHELALYQQIEDFKKQRNKVYRKLRAQQMFDGFMDDKAAQKSVF</sequence>
<evidence type="ECO:0000313" key="2">
    <source>
        <dbReference type="Proteomes" id="UP000008068"/>
    </source>
</evidence>
<keyword evidence="2" id="KW-1185">Reference proteome</keyword>
<dbReference type="InterPro" id="IPR036305">
    <property type="entry name" value="RGS_sf"/>
</dbReference>
<evidence type="ECO:0000313" key="1">
    <source>
        <dbReference type="EMBL" id="EGT43400.1"/>
    </source>
</evidence>